<dbReference type="GO" id="GO:1900026">
    <property type="term" value="P:positive regulation of substrate adhesion-dependent cell spreading"/>
    <property type="evidence" value="ECO:0007669"/>
    <property type="project" value="TreeGrafter"/>
</dbReference>
<dbReference type="InterPro" id="IPR001849">
    <property type="entry name" value="PH_domain"/>
</dbReference>
<dbReference type="Pfam" id="PF00169">
    <property type="entry name" value="PH"/>
    <property type="match status" value="1"/>
</dbReference>
<keyword evidence="1" id="KW-0175">Coiled coil</keyword>
<dbReference type="GeneTree" id="ENSGT00940000157340"/>
<sequence length="530" mass="61077">MRDAALSFYMDSEAEESDDLDGEIDLTTCMNVQDFDVEKNYGFQIHTKKVVFTLSASTSRIRRKWVNVLRRTIQLRHSSDITPRSDKERENSQPVSSRQPPSVLTCEDSDPQTTISTSNLCQMDSLAPDLDDTSPNMSSDSQREAGEGWDREQAKRLEERNRWFEGAIPFREMGSRWDSLDLKKASVPVPVTHTMDVDVNNKWVEFESLTFREMSVLSLIGAQTNQTNQTIPNQTIQTTSATVLQREALSLRQQVECLRKERVEMGMEVDSLCGPWAPCGQRLEATEVAHCRALMELQESHAREVRELQRQRESLLQEESQATAQVEALKEAHREELEREVEKARRMTEGGGHMDTTHRGQTPQADALHSELDVLSERYSQKCLELNRAEQRGGDRETELSWKDREMEQLRRENQELQARLTEEISHMRHFITGQRSGNASLGNCERRPSELEMLLRAKEIEAEYLQKEIGCLRNEVQSLTTEKQSLCDRYKEVYVELIGMKGRSELEIRDLREHLRLANAALQEESRDT</sequence>
<organism evidence="4 5">
    <name type="scientific">Oncorhynchus tshawytscha</name>
    <name type="common">Chinook salmon</name>
    <name type="synonym">Salmo tshawytscha</name>
    <dbReference type="NCBI Taxonomy" id="74940"/>
    <lineage>
        <taxon>Eukaryota</taxon>
        <taxon>Metazoa</taxon>
        <taxon>Chordata</taxon>
        <taxon>Craniata</taxon>
        <taxon>Vertebrata</taxon>
        <taxon>Euteleostomi</taxon>
        <taxon>Actinopterygii</taxon>
        <taxon>Neopterygii</taxon>
        <taxon>Teleostei</taxon>
        <taxon>Protacanthopterygii</taxon>
        <taxon>Salmoniformes</taxon>
        <taxon>Salmonidae</taxon>
        <taxon>Salmoninae</taxon>
        <taxon>Oncorhynchus</taxon>
    </lineage>
</organism>
<keyword evidence="5" id="KW-1185">Reference proteome</keyword>
<dbReference type="Proteomes" id="UP000694402">
    <property type="component" value="Unassembled WGS sequence"/>
</dbReference>
<dbReference type="SUPFAM" id="SSF50729">
    <property type="entry name" value="PH domain-like"/>
    <property type="match status" value="1"/>
</dbReference>
<dbReference type="PANTHER" id="PTHR17271:SF14">
    <property type="entry name" value="TRIO AND F-ACTIN-BINDING PROTEIN-LIKE ISOFORM X1"/>
    <property type="match status" value="1"/>
</dbReference>
<evidence type="ECO:0000313" key="4">
    <source>
        <dbReference type="Ensembl" id="ENSOTSP00005080219.2"/>
    </source>
</evidence>
<accession>A0A8C8IHX6</accession>
<dbReference type="InterPro" id="IPR052223">
    <property type="entry name" value="Actin_Cytoskeleton_Reg"/>
</dbReference>
<dbReference type="PROSITE" id="PS50003">
    <property type="entry name" value="PH_DOMAIN"/>
    <property type="match status" value="1"/>
</dbReference>
<dbReference type="Ensembl" id="ENSOTST00005086934.2">
    <property type="protein sequence ID" value="ENSOTSP00005080219.2"/>
    <property type="gene ID" value="ENSOTSG00005037732.2"/>
</dbReference>
<feature type="compositionally biased region" description="Low complexity" evidence="2">
    <location>
        <begin position="92"/>
        <end position="103"/>
    </location>
</feature>
<evidence type="ECO:0000256" key="2">
    <source>
        <dbReference type="SAM" id="MobiDB-lite"/>
    </source>
</evidence>
<feature type="region of interest" description="Disordered" evidence="2">
    <location>
        <begin position="79"/>
        <end position="154"/>
    </location>
</feature>
<evidence type="ECO:0000256" key="1">
    <source>
        <dbReference type="SAM" id="Coils"/>
    </source>
</evidence>
<feature type="coiled-coil region" evidence="1">
    <location>
        <begin position="456"/>
        <end position="483"/>
    </location>
</feature>
<dbReference type="AlphaFoldDB" id="A0A8C8IHX6"/>
<feature type="compositionally biased region" description="Basic and acidic residues" evidence="2">
    <location>
        <begin position="141"/>
        <end position="154"/>
    </location>
</feature>
<reference evidence="4" key="1">
    <citation type="submission" date="2025-08" db="UniProtKB">
        <authorList>
            <consortium name="Ensembl"/>
        </authorList>
    </citation>
    <scope>IDENTIFICATION</scope>
</reference>
<name>A0A8C8IHX6_ONCTS</name>
<feature type="compositionally biased region" description="Polar residues" evidence="2">
    <location>
        <begin position="111"/>
        <end position="122"/>
    </location>
</feature>
<reference evidence="4" key="2">
    <citation type="submission" date="2025-09" db="UniProtKB">
        <authorList>
            <consortium name="Ensembl"/>
        </authorList>
    </citation>
    <scope>IDENTIFICATION</scope>
</reference>
<evidence type="ECO:0000313" key="5">
    <source>
        <dbReference type="Proteomes" id="UP000694402"/>
    </source>
</evidence>
<feature type="coiled-coil region" evidence="1">
    <location>
        <begin position="372"/>
        <end position="427"/>
    </location>
</feature>
<protein>
    <recommendedName>
        <fullName evidence="3">PH domain-containing protein</fullName>
    </recommendedName>
</protein>
<proteinExistence type="predicted"/>
<dbReference type="InterPro" id="IPR011993">
    <property type="entry name" value="PH-like_dom_sf"/>
</dbReference>
<feature type="compositionally biased region" description="Basic and acidic residues" evidence="2">
    <location>
        <begin position="79"/>
        <end position="91"/>
    </location>
</feature>
<dbReference type="PANTHER" id="PTHR17271">
    <property type="entry name" value="PLECKSTRIN HOMOLOGY PH DOMAIN-CONTAINING PROTEIN"/>
    <property type="match status" value="1"/>
</dbReference>
<dbReference type="Gene3D" id="2.30.29.30">
    <property type="entry name" value="Pleckstrin-homology domain (PH domain)/Phosphotyrosine-binding domain (PTB)"/>
    <property type="match status" value="1"/>
</dbReference>
<dbReference type="GO" id="GO:0051015">
    <property type="term" value="F:actin filament binding"/>
    <property type="evidence" value="ECO:0007669"/>
    <property type="project" value="TreeGrafter"/>
</dbReference>
<evidence type="ECO:0000259" key="3">
    <source>
        <dbReference type="PROSITE" id="PS50003"/>
    </source>
</evidence>
<feature type="domain" description="PH" evidence="3">
    <location>
        <begin position="1"/>
        <end position="74"/>
    </location>
</feature>
<dbReference type="GO" id="GO:0015629">
    <property type="term" value="C:actin cytoskeleton"/>
    <property type="evidence" value="ECO:0007669"/>
    <property type="project" value="TreeGrafter"/>
</dbReference>
<feature type="coiled-coil region" evidence="1">
    <location>
        <begin position="291"/>
        <end position="347"/>
    </location>
</feature>
<gene>
    <name evidence="4" type="primary">LOC121840684</name>
</gene>